<dbReference type="InterPro" id="IPR000157">
    <property type="entry name" value="TIR_dom"/>
</dbReference>
<organism evidence="6 7">
    <name type="scientific">Eucalyptus globulus</name>
    <name type="common">Tasmanian blue gum</name>
    <dbReference type="NCBI Taxonomy" id="34317"/>
    <lineage>
        <taxon>Eukaryota</taxon>
        <taxon>Viridiplantae</taxon>
        <taxon>Streptophyta</taxon>
        <taxon>Embryophyta</taxon>
        <taxon>Tracheophyta</taxon>
        <taxon>Spermatophyta</taxon>
        <taxon>Magnoliopsida</taxon>
        <taxon>eudicotyledons</taxon>
        <taxon>Gunneridae</taxon>
        <taxon>Pentapetalae</taxon>
        <taxon>rosids</taxon>
        <taxon>malvids</taxon>
        <taxon>Myrtales</taxon>
        <taxon>Myrtaceae</taxon>
        <taxon>Myrtoideae</taxon>
        <taxon>Eucalypteae</taxon>
        <taxon>Eucalyptus</taxon>
    </lineage>
</organism>
<evidence type="ECO:0000259" key="5">
    <source>
        <dbReference type="PROSITE" id="PS50104"/>
    </source>
</evidence>
<dbReference type="Pfam" id="PF01582">
    <property type="entry name" value="TIR"/>
    <property type="match status" value="1"/>
</dbReference>
<dbReference type="GO" id="GO:0061809">
    <property type="term" value="F:NAD+ nucleosidase activity, cyclic ADP-ribose generating"/>
    <property type="evidence" value="ECO:0007669"/>
    <property type="project" value="UniProtKB-EC"/>
</dbReference>
<accession>A0ABD3KXA9</accession>
<feature type="domain" description="TIR" evidence="5">
    <location>
        <begin position="1"/>
        <end position="86"/>
    </location>
</feature>
<proteinExistence type="predicted"/>
<evidence type="ECO:0000256" key="2">
    <source>
        <dbReference type="ARBA" id="ARBA00022801"/>
    </source>
</evidence>
<evidence type="ECO:0000313" key="6">
    <source>
        <dbReference type="EMBL" id="KAL3744365.1"/>
    </source>
</evidence>
<gene>
    <name evidence="6" type="ORF">ACJRO7_013607</name>
</gene>
<dbReference type="Gene3D" id="3.40.50.10140">
    <property type="entry name" value="Toll/interleukin-1 receptor homology (TIR) domain"/>
    <property type="match status" value="1"/>
</dbReference>
<evidence type="ECO:0000256" key="1">
    <source>
        <dbReference type="ARBA" id="ARBA00011982"/>
    </source>
</evidence>
<protein>
    <recommendedName>
        <fullName evidence="1">ADP-ribosyl cyclase/cyclic ADP-ribose hydrolase</fullName>
        <ecNumber evidence="1">3.2.2.6</ecNumber>
    </recommendedName>
</protein>
<evidence type="ECO:0000256" key="4">
    <source>
        <dbReference type="ARBA" id="ARBA00047304"/>
    </source>
</evidence>
<comment type="catalytic activity">
    <reaction evidence="4">
        <text>NAD(+) + H2O = ADP-D-ribose + nicotinamide + H(+)</text>
        <dbReference type="Rhea" id="RHEA:16301"/>
        <dbReference type="ChEBI" id="CHEBI:15377"/>
        <dbReference type="ChEBI" id="CHEBI:15378"/>
        <dbReference type="ChEBI" id="CHEBI:17154"/>
        <dbReference type="ChEBI" id="CHEBI:57540"/>
        <dbReference type="ChEBI" id="CHEBI:57967"/>
        <dbReference type="EC" id="3.2.2.6"/>
    </reaction>
    <physiologicalReaction direction="left-to-right" evidence="4">
        <dbReference type="Rhea" id="RHEA:16302"/>
    </physiologicalReaction>
</comment>
<dbReference type="AlphaFoldDB" id="A0ABD3KXA9"/>
<evidence type="ECO:0000256" key="3">
    <source>
        <dbReference type="ARBA" id="ARBA00023027"/>
    </source>
</evidence>
<evidence type="ECO:0000313" key="7">
    <source>
        <dbReference type="Proteomes" id="UP001634007"/>
    </source>
</evidence>
<dbReference type="PROSITE" id="PS50104">
    <property type="entry name" value="TIR"/>
    <property type="match status" value="1"/>
</dbReference>
<comment type="caution">
    <text evidence="6">The sequence shown here is derived from an EMBL/GenBank/DDBJ whole genome shotgun (WGS) entry which is preliminary data.</text>
</comment>
<reference evidence="6 7" key="1">
    <citation type="submission" date="2024-11" db="EMBL/GenBank/DDBJ databases">
        <title>Chromosome-level genome assembly of Eucalyptus globulus Labill. provides insights into its genome evolution.</title>
        <authorList>
            <person name="Li X."/>
        </authorList>
    </citation>
    <scope>NUCLEOTIDE SEQUENCE [LARGE SCALE GENOMIC DNA]</scope>
    <source>
        <strain evidence="6">CL2024</strain>
        <tissue evidence="6">Fresh tender leaves</tissue>
    </source>
</reference>
<dbReference type="InterPro" id="IPR035897">
    <property type="entry name" value="Toll_tir_struct_dom_sf"/>
</dbReference>
<dbReference type="PANTHER" id="PTHR32009">
    <property type="entry name" value="TMV RESISTANCE PROTEIN N-LIKE"/>
    <property type="match status" value="1"/>
</dbReference>
<dbReference type="EMBL" id="JBJKBG010000003">
    <property type="protein sequence ID" value="KAL3744365.1"/>
    <property type="molecule type" value="Genomic_DNA"/>
</dbReference>
<dbReference type="Proteomes" id="UP001634007">
    <property type="component" value="Unassembled WGS sequence"/>
</dbReference>
<keyword evidence="3" id="KW-0520">NAD</keyword>
<keyword evidence="2" id="KW-0378">Hydrolase</keyword>
<dbReference type="SUPFAM" id="SSF52200">
    <property type="entry name" value="Toll/Interleukin receptor TIR domain"/>
    <property type="match status" value="1"/>
</dbReference>
<name>A0ABD3KXA9_EUCGL</name>
<dbReference type="PANTHER" id="PTHR32009:SF39">
    <property type="entry name" value="TIR DOMAIN-CONTAINING PROTEIN"/>
    <property type="match status" value="1"/>
</dbReference>
<dbReference type="EC" id="3.2.2.6" evidence="1"/>
<sequence>MMECKRNNGRYMVVPVFYKVKPAHVRHQTGIFEERFRSGTRRFNEQVVEEWKQALGEVNSILGYESEGGRKIRLINEILETINGKLVEANLLTISLDREVKARLLDNFTSTWITRTTSGLEMMTFSDEFHNVDYKLDSQRRTHYGKRARNQIYITSHQYA</sequence>
<keyword evidence="7" id="KW-1185">Reference proteome</keyword>